<feature type="transmembrane region" description="Helical" evidence="2">
    <location>
        <begin position="46"/>
        <end position="67"/>
    </location>
</feature>
<dbReference type="Proteomes" id="UP000010473">
    <property type="component" value="Chromosome"/>
</dbReference>
<dbReference type="EMBL" id="CP003653">
    <property type="protein sequence ID" value="AFZ36016.1"/>
    <property type="molecule type" value="Genomic_DNA"/>
</dbReference>
<dbReference type="AlphaFoldDB" id="K9XVB3"/>
<evidence type="ECO:0000256" key="2">
    <source>
        <dbReference type="SAM" id="Phobius"/>
    </source>
</evidence>
<gene>
    <name evidence="3" type="ordered locus">Sta7437_2483</name>
</gene>
<dbReference type="STRING" id="111780.Sta7437_2483"/>
<evidence type="ECO:0000313" key="3">
    <source>
        <dbReference type="EMBL" id="AFZ36016.1"/>
    </source>
</evidence>
<protein>
    <submittedName>
        <fullName evidence="3">Uncharacterized protein with the myosin-like domain</fullName>
    </submittedName>
</protein>
<accession>K9XVB3</accession>
<dbReference type="Pfam" id="PF11283">
    <property type="entry name" value="DUF3084"/>
    <property type="match status" value="1"/>
</dbReference>
<sequence>MTSAYILIAAILLLGGLIAALGDRLGTKVGKARLRLFKLRPRQTAMIVTVLTGTIISASTLGILFTLSESLRKGIFQLDDILKELRTVQQELAAVTEEKEQVKNELSNVVTQQDQAQQQLNQTNRNYQQAQAQLKTISQQANQLKTELNNLLQERQKQLQQLKTLKQESQQLQQKLTEKETKLVEQDRILLDRETRLNQLERQQEVLQQQITVQDQKISSLDNAIADKDFNLQLRKEQLNQLETQIQYLEKEVAILEQYYQTYQELREKRIAIFKGQVLASATVRIVDPNAAMSAIDSVLRQANRSAIKATLFQENNQEERVVKITKAQVEQLAKQIQDGQDYVLRILSAGNYVQGEKEVRVFADLAVNKEVFTAEEEIATVSIDNSQTNTTEIQEQIDWLLAASKFRAGRAGILGEIQVGDEQISSLINFVEKIVDSKESIDEIRAVVAETTYTAGPLKLKLLAVSNGKVMFSL</sequence>
<keyword evidence="4" id="KW-1185">Reference proteome</keyword>
<dbReference type="OrthoDB" id="9812848at2"/>
<dbReference type="PATRIC" id="fig|111780.3.peg.2583"/>
<dbReference type="SUPFAM" id="SSF57997">
    <property type="entry name" value="Tropomyosin"/>
    <property type="match status" value="1"/>
</dbReference>
<name>K9XVB3_STAC7</name>
<dbReference type="KEGG" id="scs:Sta7437_2483"/>
<dbReference type="HOGENOM" id="CLU_033222_0_0_3"/>
<dbReference type="InterPro" id="IPR021435">
    <property type="entry name" value="DUF3084"/>
</dbReference>
<dbReference type="eggNOG" id="COG4372">
    <property type="taxonomic scope" value="Bacteria"/>
</dbReference>
<proteinExistence type="predicted"/>
<reference evidence="4" key="1">
    <citation type="journal article" date="2013" name="Proc. Natl. Acad. Sci. U.S.A.">
        <title>Improving the coverage of the cyanobacterial phylum using diversity-driven genome sequencing.</title>
        <authorList>
            <person name="Shih P.M."/>
            <person name="Wu D."/>
            <person name="Latifi A."/>
            <person name="Axen S.D."/>
            <person name="Fewer D.P."/>
            <person name="Talla E."/>
            <person name="Calteau A."/>
            <person name="Cai F."/>
            <person name="Tandeau de Marsac N."/>
            <person name="Rippka R."/>
            <person name="Herdman M."/>
            <person name="Sivonen K."/>
            <person name="Coursin T."/>
            <person name="Laurent T."/>
            <person name="Goodwin L."/>
            <person name="Nolan M."/>
            <person name="Davenport K.W."/>
            <person name="Han C.S."/>
            <person name="Rubin E.M."/>
            <person name="Eisen J.A."/>
            <person name="Woyke T."/>
            <person name="Gugger M."/>
            <person name="Kerfeld C.A."/>
        </authorList>
    </citation>
    <scope>NUCLEOTIDE SEQUENCE [LARGE SCALE GENOMIC DNA]</scope>
    <source>
        <strain evidence="4">ATCC 29371 / PCC 7437</strain>
    </source>
</reference>
<keyword evidence="2" id="KW-0812">Transmembrane</keyword>
<evidence type="ECO:0000313" key="4">
    <source>
        <dbReference type="Proteomes" id="UP000010473"/>
    </source>
</evidence>
<feature type="coiled-coil region" evidence="1">
    <location>
        <begin position="78"/>
        <end position="269"/>
    </location>
</feature>
<keyword evidence="2" id="KW-0472">Membrane</keyword>
<dbReference type="Gene3D" id="1.20.5.340">
    <property type="match status" value="1"/>
</dbReference>
<keyword evidence="2" id="KW-1133">Transmembrane helix</keyword>
<evidence type="ECO:0000256" key="1">
    <source>
        <dbReference type="SAM" id="Coils"/>
    </source>
</evidence>
<organism evidence="3 4">
    <name type="scientific">Stanieria cyanosphaera (strain ATCC 29371 / PCC 7437)</name>
    <dbReference type="NCBI Taxonomy" id="111780"/>
    <lineage>
        <taxon>Bacteria</taxon>
        <taxon>Bacillati</taxon>
        <taxon>Cyanobacteriota</taxon>
        <taxon>Cyanophyceae</taxon>
        <taxon>Pleurocapsales</taxon>
        <taxon>Dermocarpellaceae</taxon>
        <taxon>Stanieria</taxon>
    </lineage>
</organism>
<keyword evidence="1" id="KW-0175">Coiled coil</keyword>
<dbReference type="RefSeq" id="WP_015193684.1">
    <property type="nucleotide sequence ID" value="NC_019748.1"/>
</dbReference>